<sequence>MEINKIKFLYRLLIVACFLVNNSCPSYAISKSSSTINNYRPTLFPVQDQQGRLQIVIRLFNRGKELYALMVDPYNLTLSQSDFSALTLRKEGKKGNLPGYFTWKELEVTPYIRLIKHCEKPPFPLQNDGIKHALSNAKGYFLTVDMCPSSKSFDKEFFEKLILLRQNQTPFPVGIGITGLWMLSHPDEFAWLCKQHNQRKLNITWVNHTFRSQYYHDLPLEKNFLRFSIVEMPEEERIRFTQASLQDEVLLAEQLLLEYGQLPSIFFRFPGLVSDEYLMRMVSNLGLIPIGTDAWLAKNERPQPGSIILVHANGNEPSGLTKFMNWLDSVNKKDIQWLPLADLADLDS</sequence>
<dbReference type="AlphaFoldDB" id="B3ES64"/>
<feature type="signal peptide" evidence="1">
    <location>
        <begin position="1"/>
        <end position="28"/>
    </location>
</feature>
<keyword evidence="3" id="KW-1185">Reference proteome</keyword>
<evidence type="ECO:0000313" key="2">
    <source>
        <dbReference type="EMBL" id="ACE06066.1"/>
    </source>
</evidence>
<dbReference type="KEGG" id="aas:Aasi_0671"/>
<organism evidence="2 3">
    <name type="scientific">Amoebophilus asiaticus (strain 5a2)</name>
    <dbReference type="NCBI Taxonomy" id="452471"/>
    <lineage>
        <taxon>Bacteria</taxon>
        <taxon>Pseudomonadati</taxon>
        <taxon>Bacteroidota</taxon>
        <taxon>Cytophagia</taxon>
        <taxon>Cytophagales</taxon>
        <taxon>Amoebophilaceae</taxon>
        <taxon>Candidatus Amoebophilus</taxon>
    </lineage>
</organism>
<evidence type="ECO:0000313" key="3">
    <source>
        <dbReference type="Proteomes" id="UP000001227"/>
    </source>
</evidence>
<dbReference type="eggNOG" id="COG0726">
    <property type="taxonomic scope" value="Bacteria"/>
</dbReference>
<dbReference type="STRING" id="452471.Aasi_0671"/>
<protein>
    <recommendedName>
        <fullName evidence="4">Polysaccharide deacetylase</fullName>
    </recommendedName>
</protein>
<dbReference type="InterPro" id="IPR011330">
    <property type="entry name" value="Glyco_hydro/deAcase_b/a-brl"/>
</dbReference>
<dbReference type="GO" id="GO:0005975">
    <property type="term" value="P:carbohydrate metabolic process"/>
    <property type="evidence" value="ECO:0007669"/>
    <property type="project" value="InterPro"/>
</dbReference>
<dbReference type="Gene3D" id="3.20.20.370">
    <property type="entry name" value="Glycoside hydrolase/deacetylase"/>
    <property type="match status" value="1"/>
</dbReference>
<dbReference type="OrthoDB" id="1331280at2"/>
<evidence type="ECO:0000256" key="1">
    <source>
        <dbReference type="SAM" id="SignalP"/>
    </source>
</evidence>
<name>B3ES64_AMOA5</name>
<feature type="chain" id="PRO_5002787983" description="Polysaccharide deacetylase" evidence="1">
    <location>
        <begin position="29"/>
        <end position="348"/>
    </location>
</feature>
<proteinExistence type="predicted"/>
<dbReference type="Proteomes" id="UP000001227">
    <property type="component" value="Chromosome"/>
</dbReference>
<dbReference type="RefSeq" id="WP_012472835.1">
    <property type="nucleotide sequence ID" value="NC_010830.1"/>
</dbReference>
<keyword evidence="1" id="KW-0732">Signal</keyword>
<gene>
    <name evidence="2" type="ordered locus">Aasi_0671</name>
</gene>
<reference evidence="2 3" key="1">
    <citation type="journal article" date="2010" name="J. Bacteriol.">
        <title>The genome of the amoeba symbiont 'Candidatus Amoebophilus asiaticus' reveals common mechanisms for host cell interaction among amoeba-associated bacteria.</title>
        <authorList>
            <person name="Schmitz-Esser S."/>
            <person name="Tischler P."/>
            <person name="Arnold R."/>
            <person name="Montanaro J."/>
            <person name="Wagner M."/>
            <person name="Rattei T."/>
            <person name="Horn M."/>
        </authorList>
    </citation>
    <scope>NUCLEOTIDE SEQUENCE [LARGE SCALE GENOMIC DNA]</scope>
    <source>
        <strain evidence="2 3">5a2</strain>
    </source>
</reference>
<accession>B3ES64</accession>
<dbReference type="HOGENOM" id="CLU_078784_0_0_10"/>
<evidence type="ECO:0008006" key="4">
    <source>
        <dbReference type="Google" id="ProtNLM"/>
    </source>
</evidence>
<dbReference type="EMBL" id="CP001102">
    <property type="protein sequence ID" value="ACE06066.1"/>
    <property type="molecule type" value="Genomic_DNA"/>
</dbReference>
<dbReference type="SUPFAM" id="SSF88713">
    <property type="entry name" value="Glycoside hydrolase/deacetylase"/>
    <property type="match status" value="1"/>
</dbReference>
<dbReference type="CDD" id="cd10963">
    <property type="entry name" value="CE4_RC0012_like"/>
    <property type="match status" value="1"/>
</dbReference>